<dbReference type="CDD" id="cd02573">
    <property type="entry name" value="PseudoU_synth_EcTruB"/>
    <property type="match status" value="1"/>
</dbReference>
<dbReference type="EC" id="5.4.99.25" evidence="5"/>
<dbReference type="HAMAP" id="MF_01080">
    <property type="entry name" value="TruB_bact"/>
    <property type="match status" value="1"/>
</dbReference>
<feature type="domain" description="tRNA pseudouridylate synthase B C-terminal" evidence="7">
    <location>
        <begin position="185"/>
        <end position="227"/>
    </location>
</feature>
<feature type="domain" description="Pseudouridine synthase II N-terminal" evidence="6">
    <location>
        <begin position="39"/>
        <end position="184"/>
    </location>
</feature>
<dbReference type="PANTHER" id="PTHR13767">
    <property type="entry name" value="TRNA-PSEUDOURIDINE SYNTHASE"/>
    <property type="match status" value="1"/>
</dbReference>
<feature type="active site" description="Nucleophile" evidence="5">
    <location>
        <position position="51"/>
    </location>
</feature>
<evidence type="ECO:0000313" key="9">
    <source>
        <dbReference type="Proteomes" id="UP000070224"/>
    </source>
</evidence>
<keyword evidence="9" id="KW-1185">Reference proteome</keyword>
<dbReference type="NCBIfam" id="TIGR00431">
    <property type="entry name" value="TruB"/>
    <property type="match status" value="1"/>
</dbReference>
<dbReference type="SUPFAM" id="SSF55120">
    <property type="entry name" value="Pseudouridine synthase"/>
    <property type="match status" value="1"/>
</dbReference>
<accession>A0A134BB63</accession>
<dbReference type="PATRIC" id="fig|322095.3.peg.558"/>
<keyword evidence="3 5" id="KW-0819">tRNA processing</keyword>
<reference evidence="9" key="1">
    <citation type="submission" date="2016-01" db="EMBL/GenBank/DDBJ databases">
        <authorList>
            <person name="Mitreva M."/>
            <person name="Pepin K.H."/>
            <person name="Mihindukulasuriya K.A."/>
            <person name="Fulton R."/>
            <person name="Fronick C."/>
            <person name="O'Laughlin M."/>
            <person name="Miner T."/>
            <person name="Herter B."/>
            <person name="Rosa B.A."/>
            <person name="Cordes M."/>
            <person name="Tomlinson C."/>
            <person name="Wollam A."/>
            <person name="Palsikar V.B."/>
            <person name="Mardis E.R."/>
            <person name="Wilson R.K."/>
        </authorList>
    </citation>
    <scope>NUCLEOTIDE SEQUENCE [LARGE SCALE GENOMIC DNA]</scope>
    <source>
        <strain evidence="9">KA00683</strain>
    </source>
</reference>
<evidence type="ECO:0000256" key="4">
    <source>
        <dbReference type="ARBA" id="ARBA00023235"/>
    </source>
</evidence>
<dbReference type="Pfam" id="PF16198">
    <property type="entry name" value="TruB_C_2"/>
    <property type="match status" value="1"/>
</dbReference>
<dbReference type="Gene3D" id="3.30.2350.10">
    <property type="entry name" value="Pseudouridine synthase"/>
    <property type="match status" value="1"/>
</dbReference>
<dbReference type="STRING" id="322095.HMPREF3185_00567"/>
<dbReference type="GO" id="GO:1990481">
    <property type="term" value="P:mRNA pseudouridine synthesis"/>
    <property type="evidence" value="ECO:0007669"/>
    <property type="project" value="TreeGrafter"/>
</dbReference>
<dbReference type="InterPro" id="IPR020103">
    <property type="entry name" value="PsdUridine_synth_cat_dom_sf"/>
</dbReference>
<dbReference type="EMBL" id="LSDK01000048">
    <property type="protein sequence ID" value="KXB77192.1"/>
    <property type="molecule type" value="Genomic_DNA"/>
</dbReference>
<dbReference type="Proteomes" id="UP000070224">
    <property type="component" value="Unassembled WGS sequence"/>
</dbReference>
<evidence type="ECO:0000256" key="5">
    <source>
        <dbReference type="HAMAP-Rule" id="MF_01080"/>
    </source>
</evidence>
<dbReference type="InterPro" id="IPR002501">
    <property type="entry name" value="PsdUridine_synth_N"/>
</dbReference>
<evidence type="ECO:0000256" key="1">
    <source>
        <dbReference type="ARBA" id="ARBA00000385"/>
    </source>
</evidence>
<proteinExistence type="inferred from homology"/>
<dbReference type="GO" id="GO:0003723">
    <property type="term" value="F:RNA binding"/>
    <property type="evidence" value="ECO:0007669"/>
    <property type="project" value="InterPro"/>
</dbReference>
<name>A0A134BB63_9PORP</name>
<evidence type="ECO:0000256" key="3">
    <source>
        <dbReference type="ARBA" id="ARBA00022694"/>
    </source>
</evidence>
<protein>
    <recommendedName>
        <fullName evidence="5">tRNA pseudouridine synthase B</fullName>
        <ecNumber evidence="5">5.4.99.25</ecNumber>
    </recommendedName>
    <alternativeName>
        <fullName evidence="5">tRNA pseudouridine(55) synthase</fullName>
        <shortName evidence="5">Psi55 synthase</shortName>
    </alternativeName>
    <alternativeName>
        <fullName evidence="5">tRNA pseudouridylate synthase</fullName>
    </alternativeName>
    <alternativeName>
        <fullName evidence="5">tRNA-uridine isomerase</fullName>
    </alternativeName>
</protein>
<dbReference type="AlphaFoldDB" id="A0A134BB63"/>
<dbReference type="InterPro" id="IPR032819">
    <property type="entry name" value="TruB_C"/>
</dbReference>
<dbReference type="OrthoDB" id="9802309at2"/>
<gene>
    <name evidence="5" type="primary">truB</name>
    <name evidence="8" type="ORF">HMPREF3185_00567</name>
</gene>
<evidence type="ECO:0000313" key="8">
    <source>
        <dbReference type="EMBL" id="KXB77192.1"/>
    </source>
</evidence>
<dbReference type="GO" id="GO:0031119">
    <property type="term" value="P:tRNA pseudouridine synthesis"/>
    <property type="evidence" value="ECO:0007669"/>
    <property type="project" value="UniProtKB-UniRule"/>
</dbReference>
<keyword evidence="4 5" id="KW-0413">Isomerase</keyword>
<comment type="similarity">
    <text evidence="2 5">Belongs to the pseudouridine synthase TruB family. Type 1 subfamily.</text>
</comment>
<comment type="function">
    <text evidence="5">Responsible for synthesis of pseudouridine from uracil-55 in the psi GC loop of transfer RNAs.</text>
</comment>
<sequence length="243" mass="27163">MEKLDLIAGATIALDKPLTWSSFSLVNKFRCEACRYLGIKKLKVGHAGTLDPLATGVMILCTGKHTKRIDELQAGRKEYIADIRLGQTTPTFDMETEPDAFFPTEHITREAVEEALKGFIGTIEQVPPAFSAVKVDGRRAYDLARKGRDFELKAKTLVIDEIELLDYALPQIQIRVVCSKGTYIRALARDIGTALGSGGHLTDLRRTRVGDYRIEDCYRVEDIQAFLREYVALPTEETEPSNP</sequence>
<dbReference type="PANTHER" id="PTHR13767:SF2">
    <property type="entry name" value="PSEUDOURIDYLATE SYNTHASE TRUB1"/>
    <property type="match status" value="1"/>
</dbReference>
<evidence type="ECO:0000259" key="7">
    <source>
        <dbReference type="Pfam" id="PF16198"/>
    </source>
</evidence>
<dbReference type="GO" id="GO:0160148">
    <property type="term" value="F:tRNA pseudouridine(55) synthase activity"/>
    <property type="evidence" value="ECO:0007669"/>
    <property type="project" value="UniProtKB-EC"/>
</dbReference>
<dbReference type="Pfam" id="PF01509">
    <property type="entry name" value="TruB_N"/>
    <property type="match status" value="1"/>
</dbReference>
<evidence type="ECO:0000256" key="2">
    <source>
        <dbReference type="ARBA" id="ARBA00005642"/>
    </source>
</evidence>
<dbReference type="InterPro" id="IPR014780">
    <property type="entry name" value="tRNA_psdUridine_synth_TruB"/>
</dbReference>
<comment type="catalytic activity">
    <reaction evidence="1 5">
        <text>uridine(55) in tRNA = pseudouridine(55) in tRNA</text>
        <dbReference type="Rhea" id="RHEA:42532"/>
        <dbReference type="Rhea" id="RHEA-COMP:10101"/>
        <dbReference type="Rhea" id="RHEA-COMP:10102"/>
        <dbReference type="ChEBI" id="CHEBI:65314"/>
        <dbReference type="ChEBI" id="CHEBI:65315"/>
        <dbReference type="EC" id="5.4.99.25"/>
    </reaction>
</comment>
<evidence type="ECO:0000259" key="6">
    <source>
        <dbReference type="Pfam" id="PF01509"/>
    </source>
</evidence>
<comment type="caution">
    <text evidence="8">The sequence shown here is derived from an EMBL/GenBank/DDBJ whole genome shotgun (WGS) entry which is preliminary data.</text>
</comment>
<organism evidence="8 9">
    <name type="scientific">Porphyromonas somerae</name>
    <dbReference type="NCBI Taxonomy" id="322095"/>
    <lineage>
        <taxon>Bacteria</taxon>
        <taxon>Pseudomonadati</taxon>
        <taxon>Bacteroidota</taxon>
        <taxon>Bacteroidia</taxon>
        <taxon>Bacteroidales</taxon>
        <taxon>Porphyromonadaceae</taxon>
        <taxon>Porphyromonas</taxon>
    </lineage>
</organism>
<dbReference type="RefSeq" id="WP_044114138.1">
    <property type="nucleotide sequence ID" value="NZ_KQ960432.1"/>
</dbReference>